<evidence type="ECO:0000256" key="1">
    <source>
        <dbReference type="SAM" id="Phobius"/>
    </source>
</evidence>
<keyword evidence="1" id="KW-0812">Transmembrane</keyword>
<feature type="transmembrane region" description="Helical" evidence="1">
    <location>
        <begin position="196"/>
        <end position="225"/>
    </location>
</feature>
<feature type="transmembrane region" description="Helical" evidence="1">
    <location>
        <begin position="315"/>
        <end position="334"/>
    </location>
</feature>
<comment type="caution">
    <text evidence="3">The sequence shown here is derived from an EMBL/GenBank/DDBJ whole genome shotgun (WGS) entry which is preliminary data.</text>
</comment>
<feature type="transmembrane region" description="Helical" evidence="1">
    <location>
        <begin position="48"/>
        <end position="69"/>
    </location>
</feature>
<feature type="transmembrane region" description="Helical" evidence="1">
    <location>
        <begin position="89"/>
        <end position="109"/>
    </location>
</feature>
<keyword evidence="3" id="KW-0012">Acyltransferase</keyword>
<dbReference type="GO" id="GO:0016746">
    <property type="term" value="F:acyltransferase activity"/>
    <property type="evidence" value="ECO:0007669"/>
    <property type="project" value="UniProtKB-KW"/>
</dbReference>
<protein>
    <submittedName>
        <fullName evidence="3">Acyltransferase</fullName>
        <ecNumber evidence="3">2.3.-.-</ecNumber>
    </submittedName>
</protein>
<dbReference type="InterPro" id="IPR002656">
    <property type="entry name" value="Acyl_transf_3_dom"/>
</dbReference>
<dbReference type="InterPro" id="IPR050879">
    <property type="entry name" value="Acyltransferase_3"/>
</dbReference>
<evidence type="ECO:0000259" key="2">
    <source>
        <dbReference type="Pfam" id="PF01757"/>
    </source>
</evidence>
<sequence>MCKDHSLEFLRGAAAFVVLNWHILLGFAPQAVGLGDRASQSIKTSPAFVAFNGRSAVYLFFVLSSYVLVKRYFETRKAEDLLFGAVKRLPRLAGPVLVSVVASCILFKLDFYFFRDASALTQSGWLAKFGGASRILSPESANFADAFLQGAWLTFIDGDSYYDTSLWTMVYEFWGSLLVFALAPIIFFLQARSPLLSWLAVATGICLAWQGNFVFGAFAAGLLLYPLLATGFRPNSWVRSVITAVALGLLGYAGEAVGVYRPFAVLEVAGLDAQLRQACVAIPASIILVYATLATDNPPSWLSGKAVRFLGDLSFPLYLVHVPVICSLGSWTLLATGSATIGAAAAIIGSILAALPLMAFNNWWVLAVGALFGRFRRGKPIVAATAAEA</sequence>
<proteinExistence type="predicted"/>
<feature type="transmembrane region" description="Helical" evidence="1">
    <location>
        <begin position="278"/>
        <end position="295"/>
    </location>
</feature>
<dbReference type="Pfam" id="PF01757">
    <property type="entry name" value="Acyl_transf_3"/>
    <property type="match status" value="1"/>
</dbReference>
<feature type="transmembrane region" description="Helical" evidence="1">
    <location>
        <begin position="9"/>
        <end position="28"/>
    </location>
</feature>
<keyword evidence="1" id="KW-1133">Transmembrane helix</keyword>
<evidence type="ECO:0000313" key="4">
    <source>
        <dbReference type="Proteomes" id="UP001287059"/>
    </source>
</evidence>
<organism evidence="3 4">
    <name type="scientific">Mesorhizobium album</name>
    <dbReference type="NCBI Taxonomy" id="3072314"/>
    <lineage>
        <taxon>Bacteria</taxon>
        <taxon>Pseudomonadati</taxon>
        <taxon>Pseudomonadota</taxon>
        <taxon>Alphaproteobacteria</taxon>
        <taxon>Hyphomicrobiales</taxon>
        <taxon>Phyllobacteriaceae</taxon>
        <taxon>Mesorhizobium</taxon>
    </lineage>
</organism>
<name>A0ABU4XVW5_9HYPH</name>
<feature type="domain" description="Acyltransferase 3" evidence="2">
    <location>
        <begin position="5"/>
        <end position="353"/>
    </location>
</feature>
<keyword evidence="4" id="KW-1185">Reference proteome</keyword>
<feature type="transmembrane region" description="Helical" evidence="1">
    <location>
        <begin position="341"/>
        <end position="364"/>
    </location>
</feature>
<keyword evidence="3" id="KW-0808">Transferase</keyword>
<reference evidence="3 4" key="1">
    <citation type="submission" date="2023-08" db="EMBL/GenBank/DDBJ databases">
        <title>Implementing the SeqCode for naming new Mesorhizobium species isolated from Vachellia karroo root nodules.</title>
        <authorList>
            <person name="Van Lill M."/>
        </authorList>
    </citation>
    <scope>NUCLEOTIDE SEQUENCE [LARGE SCALE GENOMIC DNA]</scope>
    <source>
        <strain evidence="3 4">VK24D</strain>
    </source>
</reference>
<feature type="transmembrane region" description="Helical" evidence="1">
    <location>
        <begin position="237"/>
        <end position="257"/>
    </location>
</feature>
<dbReference type="EMBL" id="JAVIIW010000009">
    <property type="protein sequence ID" value="MDX8478855.1"/>
    <property type="molecule type" value="Genomic_DNA"/>
</dbReference>
<gene>
    <name evidence="3" type="ORF">RFN28_10230</name>
</gene>
<feature type="transmembrane region" description="Helical" evidence="1">
    <location>
        <begin position="169"/>
        <end position="189"/>
    </location>
</feature>
<accession>A0ABU4XVW5</accession>
<dbReference type="RefSeq" id="WP_320287224.1">
    <property type="nucleotide sequence ID" value="NZ_JAVIIW010000009.1"/>
</dbReference>
<dbReference type="EC" id="2.3.-.-" evidence="3"/>
<dbReference type="Proteomes" id="UP001287059">
    <property type="component" value="Unassembled WGS sequence"/>
</dbReference>
<evidence type="ECO:0000313" key="3">
    <source>
        <dbReference type="EMBL" id="MDX8478855.1"/>
    </source>
</evidence>
<keyword evidence="1" id="KW-0472">Membrane</keyword>
<dbReference type="PANTHER" id="PTHR23028">
    <property type="entry name" value="ACETYLTRANSFERASE"/>
    <property type="match status" value="1"/>
</dbReference>
<dbReference type="PANTHER" id="PTHR23028:SF134">
    <property type="entry name" value="PUTATIVE (AFU_ORTHOLOGUE AFUA_4G08520)-RELATED"/>
    <property type="match status" value="1"/>
</dbReference>